<dbReference type="InterPro" id="IPR013431">
    <property type="entry name" value="Delta_60_rpt"/>
</dbReference>
<dbReference type="SUPFAM" id="SSF101898">
    <property type="entry name" value="NHL repeat"/>
    <property type="match status" value="1"/>
</dbReference>
<dbReference type="GO" id="GO:0005935">
    <property type="term" value="C:cellular bud neck"/>
    <property type="evidence" value="ECO:0007669"/>
    <property type="project" value="TreeGrafter"/>
</dbReference>
<sequence length="1571" mass="159581">MKCLMRLLMVVGLALCLPVRAQLPAPLAQPSLDLRAAAQGRTAVLLPDGSAIVSHDGRWLGGEVERPGLAKIRPDGTADSAWQVEPNGTVFGLAVVGDELLIAGTFSAVNGASRLGLAKASISTGALSTWNPNAGSSSSYRFDSFAVVGNSVYVGGTFTQLGTADRSLVAKIDLVSGAVDPGFSVTAVASFSSDIIVRTDGASLFVAGVFSSINGVARSNAAKLSLVDGAVDPAWAPVFNSNVFRMEIDEGFVYLAGCFSEAAGLARNGAARVSASGSGAVDPTWNPAPQSNACLYGLNVTPNHVYLGGFLSQLGGVAVQRVGRVAKTGAGAADPSWRPATDGLFTFGVWAKADGTALLLGDFVQVGATYTPGVARLDASGNASASGPYSEDRGWVEALASAPDGGTYVGGRFQRIGAAFRPGLLRLTPAGALDAGWLPPLVGRRWVSALASDANHVYVGGEFASAGTPTVNNLLRLTHSGSFDSNWIPGASGPVLALAIDEAANTVFAGGPFNAVAGQARNNIAELSRSTGLPTAFNPNPNAQVRAIAPIGDAVFIAGNFSSVAGVARSRVAKVNRSGALDPNFVANANSTVRALLPGPDGTLYVGGFFTSISGLGRTGLARLSQASGAPDPSWTTFPNSAVTTLAAASDGIYAGGNFSSMGDQPRQLLARISHGNQVAALFAPSLDVGLTTVMEQGGRVLAGGFMGYYAPASQRQVGLLAFPLNATPVATTTTITSDSPERSQPFQLYRVTVNVVGAGGLPAANQRVDISDDRGELCSALLDSAGNGACELVGRVPGTRQLTARFAGTPLLLPSSATEPHTVAGESSTPPVNTAIDLRSASAPVASVRLSDGSLVIGGSFNRVGDQIRRGLAKLRPDGSLDTAFSADVIGSVTGLARDSADNIYVLGAFGYIDGVQRRSIAKLTPAGDVVAGWTAGNTALDTSVGPARLAVEPDGNVLVQTVPALVTTPQNGSFISNQVIRLSGSTGAVMPGFSVELSTNTFTRAVSANLLVEGSMLYVYGSFDRVNGADVAQIARVSLVGGVLDPSFVLNPGGPVAGGSYPVQVAIQDGAGGLYLAGSFTQLAGQAVTQPVRVSGAGTVSPAFAPTGFTGVGAMLLLEGSLYVSGSNCVSGAACTFATSKLDPQTGLADPAFQSGFSSSALQPLGADLWLSYGAQLLDANQVLALGAIRLRGTDGVRVPTEFVTRPPFIRALARQPDGATLIGGNFVRVGGNQANLVRVTATGQFDTAFAPALDGRSVVALSVSASGEIFAGSGGALFKFTPSGARDPSFGTGGEVALAGTVFALAPQPDGLLAGGQFSVIGGVSRQALAKLDPGTGAVDPTWNAQISNNGAVLAIQRTVSGDLFLGGSFTSVGGQPRQNLARITSTGALSSSWSASANSIVWSLLLDDDALYVGGGFSSLGGSARQRIGRLDASTGALQPWNPNSGTISGSVLAMAASQDGGVFVGGSFRSMGGAFRSSAAKLDRVTGLADPNWNPSFDGPVYAILTGYGETPPRGPRLAHIDQAVTLGGEFEFAGPVPMLGFTAVEPTGIPPREIFCSGFEQRACE</sequence>
<dbReference type="Pfam" id="PF17164">
    <property type="entry name" value="DUF5122"/>
    <property type="match status" value="8"/>
</dbReference>
<dbReference type="SUPFAM" id="SSF63829">
    <property type="entry name" value="Calcium-dependent phosphotriesterase"/>
    <property type="match status" value="1"/>
</dbReference>
<accession>A0A1G6RT07</accession>
<feature type="signal peptide" evidence="1">
    <location>
        <begin position="1"/>
        <end position="21"/>
    </location>
</feature>
<dbReference type="Gene3D" id="2.80.10.50">
    <property type="match status" value="5"/>
</dbReference>
<gene>
    <name evidence="2" type="ORF">SAMN04488509_10176</name>
</gene>
<organism evidence="2 3">
    <name type="scientific">Aquimonas voraii</name>
    <dbReference type="NCBI Taxonomy" id="265719"/>
    <lineage>
        <taxon>Bacteria</taxon>
        <taxon>Pseudomonadati</taxon>
        <taxon>Pseudomonadota</taxon>
        <taxon>Gammaproteobacteria</taxon>
        <taxon>Lysobacterales</taxon>
        <taxon>Lysobacteraceae</taxon>
        <taxon>Aquimonas</taxon>
    </lineage>
</organism>
<dbReference type="STRING" id="265719.SAMN04488509_10176"/>
<dbReference type="EMBL" id="FNAG01000001">
    <property type="protein sequence ID" value="SDD07563.1"/>
    <property type="molecule type" value="Genomic_DNA"/>
</dbReference>
<dbReference type="PANTHER" id="PTHR31778">
    <property type="entry name" value="BUD SITE SELECTION PROTEIN RAX2"/>
    <property type="match status" value="1"/>
</dbReference>
<name>A0A1G6RT07_9GAMM</name>
<feature type="chain" id="PRO_5011608671" description="Delta-60 repeat domain-containing protein" evidence="1">
    <location>
        <begin position="22"/>
        <end position="1571"/>
    </location>
</feature>
<keyword evidence="3" id="KW-1185">Reference proteome</keyword>
<evidence type="ECO:0000313" key="3">
    <source>
        <dbReference type="Proteomes" id="UP000199603"/>
    </source>
</evidence>
<evidence type="ECO:0000313" key="2">
    <source>
        <dbReference type="EMBL" id="SDD07563.1"/>
    </source>
</evidence>
<dbReference type="GO" id="GO:1902929">
    <property type="term" value="C:plasma membrane of growing cell tip"/>
    <property type="evidence" value="ECO:0007669"/>
    <property type="project" value="TreeGrafter"/>
</dbReference>
<dbReference type="Proteomes" id="UP000199603">
    <property type="component" value="Unassembled WGS sequence"/>
</dbReference>
<proteinExistence type="predicted"/>
<protein>
    <recommendedName>
        <fullName evidence="4">Delta-60 repeat domain-containing protein</fullName>
    </recommendedName>
</protein>
<dbReference type="PANTHER" id="PTHR31778:SF2">
    <property type="entry name" value="BUD SITE SELECTION PROTEIN RAX2"/>
    <property type="match status" value="1"/>
</dbReference>
<reference evidence="2 3" key="1">
    <citation type="submission" date="2016-10" db="EMBL/GenBank/DDBJ databases">
        <authorList>
            <person name="de Groot N.N."/>
        </authorList>
    </citation>
    <scope>NUCLEOTIDE SEQUENCE [LARGE SCALE GENOMIC DNA]</scope>
    <source>
        <strain evidence="2 3">DSM 16957</strain>
    </source>
</reference>
<evidence type="ECO:0008006" key="4">
    <source>
        <dbReference type="Google" id="ProtNLM"/>
    </source>
</evidence>
<evidence type="ECO:0000256" key="1">
    <source>
        <dbReference type="SAM" id="SignalP"/>
    </source>
</evidence>
<keyword evidence="1" id="KW-0732">Signal</keyword>